<name>A0ABQ8IW66_DERPT</name>
<gene>
    <name evidence="3" type="ORF">DERP_008743</name>
</gene>
<keyword evidence="2" id="KW-1133">Transmembrane helix</keyword>
<reference evidence="3 4" key="1">
    <citation type="journal article" date="2018" name="J. Allergy Clin. Immunol.">
        <title>High-quality assembly of Dermatophagoides pteronyssinus genome and transcriptome reveals a wide range of novel allergens.</title>
        <authorList>
            <person name="Liu X.Y."/>
            <person name="Yang K.Y."/>
            <person name="Wang M.Q."/>
            <person name="Kwok J.S."/>
            <person name="Zeng X."/>
            <person name="Yang Z."/>
            <person name="Xiao X.J."/>
            <person name="Lau C.P."/>
            <person name="Li Y."/>
            <person name="Huang Z.M."/>
            <person name="Ba J.G."/>
            <person name="Yim A.K."/>
            <person name="Ouyang C.Y."/>
            <person name="Ngai S.M."/>
            <person name="Chan T.F."/>
            <person name="Leung E.L."/>
            <person name="Liu L."/>
            <person name="Liu Z.G."/>
            <person name="Tsui S.K."/>
        </authorList>
    </citation>
    <scope>NUCLEOTIDE SEQUENCE [LARGE SCALE GENOMIC DNA]</scope>
    <source>
        <strain evidence="3">Derp</strain>
    </source>
</reference>
<feature type="transmembrane region" description="Helical" evidence="2">
    <location>
        <begin position="273"/>
        <end position="295"/>
    </location>
</feature>
<sequence>MDPNSNSDDNIRHHIDTIINKSFLILDQIHESYFPFLEKSIYLSMSTNSMMIEKIDKAKISKTEFIIQQRIKYVIKNCEQLEVMLTKLSANNPSRTDLSNRLNQLRSEQKRIWSAFKAIQLKRLEKERLQKEQEESLTRRFITTNTSSSSSSTTATTNQQKQFSNLNKNCGDHHQCSNHQHLTLNIDNDDDNDNQINDQYSPTSKDKILSSSSTLATSLTLSSSSSGSKLLRNQRPLVKRVRTRYLNFLTNDFFGSNTKSFLRLSLLSSFSSFAEWILLLALCLIFIGLFLLIIWQTSLTTTSITTNNRL</sequence>
<feature type="region of interest" description="Disordered" evidence="1">
    <location>
        <begin position="130"/>
        <end position="159"/>
    </location>
</feature>
<feature type="region of interest" description="Disordered" evidence="1">
    <location>
        <begin position="186"/>
        <end position="207"/>
    </location>
</feature>
<dbReference type="EMBL" id="NJHN03000107">
    <property type="protein sequence ID" value="KAH9414547.1"/>
    <property type="molecule type" value="Genomic_DNA"/>
</dbReference>
<dbReference type="Proteomes" id="UP000887458">
    <property type="component" value="Unassembled WGS sequence"/>
</dbReference>
<keyword evidence="2" id="KW-0812">Transmembrane</keyword>
<comment type="caution">
    <text evidence="3">The sequence shown here is derived from an EMBL/GenBank/DDBJ whole genome shotgun (WGS) entry which is preliminary data.</text>
</comment>
<evidence type="ECO:0000313" key="4">
    <source>
        <dbReference type="Proteomes" id="UP000887458"/>
    </source>
</evidence>
<proteinExistence type="predicted"/>
<keyword evidence="2" id="KW-0472">Membrane</keyword>
<protein>
    <submittedName>
        <fullName evidence="3">Uncharacterized protein</fullName>
    </submittedName>
</protein>
<feature type="compositionally biased region" description="Low complexity" evidence="1">
    <location>
        <begin position="143"/>
        <end position="158"/>
    </location>
</feature>
<organism evidence="3 4">
    <name type="scientific">Dermatophagoides pteronyssinus</name>
    <name type="common">European house dust mite</name>
    <dbReference type="NCBI Taxonomy" id="6956"/>
    <lineage>
        <taxon>Eukaryota</taxon>
        <taxon>Metazoa</taxon>
        <taxon>Ecdysozoa</taxon>
        <taxon>Arthropoda</taxon>
        <taxon>Chelicerata</taxon>
        <taxon>Arachnida</taxon>
        <taxon>Acari</taxon>
        <taxon>Acariformes</taxon>
        <taxon>Sarcoptiformes</taxon>
        <taxon>Astigmata</taxon>
        <taxon>Psoroptidia</taxon>
        <taxon>Analgoidea</taxon>
        <taxon>Pyroglyphidae</taxon>
        <taxon>Dermatophagoidinae</taxon>
        <taxon>Dermatophagoides</taxon>
    </lineage>
</organism>
<keyword evidence="4" id="KW-1185">Reference proteome</keyword>
<accession>A0ABQ8IW66</accession>
<evidence type="ECO:0000313" key="3">
    <source>
        <dbReference type="EMBL" id="KAH9414547.1"/>
    </source>
</evidence>
<reference evidence="3 4" key="2">
    <citation type="journal article" date="2022" name="Mol. Biol. Evol.">
        <title>Comparative Genomics Reveals Insights into the Divergent Evolution of Astigmatic Mites and Household Pest Adaptations.</title>
        <authorList>
            <person name="Xiong Q."/>
            <person name="Wan A.T."/>
            <person name="Liu X."/>
            <person name="Fung C.S."/>
            <person name="Xiao X."/>
            <person name="Malainual N."/>
            <person name="Hou J."/>
            <person name="Wang L."/>
            <person name="Wang M."/>
            <person name="Yang K.Y."/>
            <person name="Cui Y."/>
            <person name="Leung E.L."/>
            <person name="Nong W."/>
            <person name="Shin S.K."/>
            <person name="Au S.W."/>
            <person name="Jeong K.Y."/>
            <person name="Chew F.T."/>
            <person name="Hui J.H."/>
            <person name="Leung T.F."/>
            <person name="Tungtrongchitr A."/>
            <person name="Zhong N."/>
            <person name="Liu Z."/>
            <person name="Tsui S.K."/>
        </authorList>
    </citation>
    <scope>NUCLEOTIDE SEQUENCE [LARGE SCALE GENOMIC DNA]</scope>
    <source>
        <strain evidence="3">Derp</strain>
    </source>
</reference>
<evidence type="ECO:0000256" key="2">
    <source>
        <dbReference type="SAM" id="Phobius"/>
    </source>
</evidence>
<evidence type="ECO:0000256" key="1">
    <source>
        <dbReference type="SAM" id="MobiDB-lite"/>
    </source>
</evidence>